<dbReference type="PANTHER" id="PTHR30153">
    <property type="entry name" value="REPLICATIVE DNA HELICASE DNAB"/>
    <property type="match status" value="1"/>
</dbReference>
<dbReference type="SUPFAM" id="SSF52540">
    <property type="entry name" value="P-loop containing nucleoside triphosphate hydrolases"/>
    <property type="match status" value="1"/>
</dbReference>
<protein>
    <recommendedName>
        <fullName evidence="1">SF4 helicase domain-containing protein</fullName>
    </recommendedName>
</protein>
<evidence type="ECO:0000313" key="2">
    <source>
        <dbReference type="EMBL" id="AZV43587.1"/>
    </source>
</evidence>
<dbReference type="Gene3D" id="1.10.860.10">
    <property type="entry name" value="DNAb Helicase, Chain A"/>
    <property type="match status" value="1"/>
</dbReference>
<dbReference type="Proteomes" id="UP000283095">
    <property type="component" value="Chromosome"/>
</dbReference>
<gene>
    <name evidence="2" type="ORF">BAOM_2978</name>
</gene>
<dbReference type="InterPro" id="IPR027417">
    <property type="entry name" value="P-loop_NTPase"/>
</dbReference>
<dbReference type="EMBL" id="CP026095">
    <property type="protein sequence ID" value="AZV43587.1"/>
    <property type="molecule type" value="Genomic_DNA"/>
</dbReference>
<name>A0A3Q9RNH7_9BACI</name>
<dbReference type="KEGG" id="pasa:BAOM_2978"/>
<dbReference type="Pfam" id="PF03796">
    <property type="entry name" value="DnaB_C"/>
    <property type="match status" value="1"/>
</dbReference>
<dbReference type="GO" id="GO:0005524">
    <property type="term" value="F:ATP binding"/>
    <property type="evidence" value="ECO:0007669"/>
    <property type="project" value="InterPro"/>
</dbReference>
<organism evidence="2 3">
    <name type="scientific">Peribacillus asahii</name>
    <dbReference type="NCBI Taxonomy" id="228899"/>
    <lineage>
        <taxon>Bacteria</taxon>
        <taxon>Bacillati</taxon>
        <taxon>Bacillota</taxon>
        <taxon>Bacilli</taxon>
        <taxon>Bacillales</taxon>
        <taxon>Bacillaceae</taxon>
        <taxon>Peribacillus</taxon>
    </lineage>
</organism>
<dbReference type="GO" id="GO:0003678">
    <property type="term" value="F:DNA helicase activity"/>
    <property type="evidence" value="ECO:0007669"/>
    <property type="project" value="InterPro"/>
</dbReference>
<dbReference type="InterPro" id="IPR007694">
    <property type="entry name" value="DNA_helicase_DnaB-like_C"/>
</dbReference>
<dbReference type="GO" id="GO:0005829">
    <property type="term" value="C:cytosol"/>
    <property type="evidence" value="ECO:0007669"/>
    <property type="project" value="TreeGrafter"/>
</dbReference>
<proteinExistence type="predicted"/>
<dbReference type="Gene3D" id="3.40.50.300">
    <property type="entry name" value="P-loop containing nucleotide triphosphate hydrolases"/>
    <property type="match status" value="1"/>
</dbReference>
<reference evidence="2 3" key="1">
    <citation type="submission" date="2018-01" db="EMBL/GenBank/DDBJ databases">
        <title>Bacillus asahii Genome sequencing and assembly.</title>
        <authorList>
            <person name="Jiang H."/>
            <person name="Feng Y."/>
            <person name="Zhao F."/>
            <person name="Lin X."/>
        </authorList>
    </citation>
    <scope>NUCLEOTIDE SEQUENCE [LARGE SCALE GENOMIC DNA]</scope>
    <source>
        <strain evidence="2 3">OM18</strain>
    </source>
</reference>
<evidence type="ECO:0000259" key="1">
    <source>
        <dbReference type="Pfam" id="PF03796"/>
    </source>
</evidence>
<evidence type="ECO:0000313" key="3">
    <source>
        <dbReference type="Proteomes" id="UP000283095"/>
    </source>
</evidence>
<dbReference type="AlphaFoldDB" id="A0A3Q9RNH7"/>
<dbReference type="InterPro" id="IPR016136">
    <property type="entry name" value="DNA_helicase_N/primase_C"/>
</dbReference>
<dbReference type="RefSeq" id="WP_164853225.1">
    <property type="nucleotide sequence ID" value="NZ_CP026095.1"/>
</dbReference>
<dbReference type="PANTHER" id="PTHR30153:SF2">
    <property type="entry name" value="REPLICATIVE DNA HELICASE"/>
    <property type="match status" value="1"/>
</dbReference>
<accession>A0A3Q9RNH7</accession>
<feature type="domain" description="SF4 helicase" evidence="1">
    <location>
        <begin position="193"/>
        <end position="455"/>
    </location>
</feature>
<sequence length="499" mass="57878">MKKPSLLHDNKYNFQKDDFTSEGESSFYVIIFAAINNLYDQGIEQIDLMMIDTFLSSYDVQYKIFSDNKGLEYLESGIEKASMKNFDYSYNRLKKFSLLRTYKRNGFDISELYDESVFAPKESESMIEEFDKLTIDEMIAHFDKKLLEISSQFSKSEETKTIHASSNAKQLLQKFKEKPDYGISMIGDIQNTIFRGAKLKSLGLRSAPSNLGKTRIALGEATDMAIDEIYDLKKNEWVSNNNAENVLFISTEIEGDALQSTILAYISGVPERKIKDGATNQEEDKRLNKAVEILERSSFWIEYIPDFDTQLIENKIKQHIIENQAQYIYFDYLHISMSILEELANASKGMKLREDMVLFMFMNRLDQIRKRYNVYIQTATQVNGDWKNSENADSTVLRGSKAIADKATRGIIALSPTSKDLKSIDPILKKGFHPEPNVVYHIYKNRETEYKDCKLWLYIDYDTMRQEELFLTKNDYTLIDIKPTEIQSKTAPVNKEYDF</sequence>
<dbReference type="GO" id="GO:0006260">
    <property type="term" value="P:DNA replication"/>
    <property type="evidence" value="ECO:0007669"/>
    <property type="project" value="InterPro"/>
</dbReference>